<dbReference type="EMBL" id="LCGX01000016">
    <property type="protein sequence ID" value="KKT24390.1"/>
    <property type="molecule type" value="Genomic_DNA"/>
</dbReference>
<comment type="caution">
    <text evidence="2">The sequence shown here is derived from an EMBL/GenBank/DDBJ whole genome shotgun (WGS) entry which is preliminary data.</text>
</comment>
<dbReference type="AlphaFoldDB" id="A0A0G1FPV6"/>
<name>A0A0G1FPV6_9BACT</name>
<protein>
    <submittedName>
        <fullName evidence="2">Uncharacterized protein</fullName>
    </submittedName>
</protein>
<proteinExistence type="predicted"/>
<feature type="transmembrane region" description="Helical" evidence="1">
    <location>
        <begin position="7"/>
        <end position="24"/>
    </location>
</feature>
<evidence type="ECO:0000313" key="2">
    <source>
        <dbReference type="EMBL" id="KKT24390.1"/>
    </source>
</evidence>
<keyword evidence="1" id="KW-0812">Transmembrane</keyword>
<gene>
    <name evidence="2" type="ORF">UW07_C0016G0012</name>
</gene>
<organism evidence="2 3">
    <name type="scientific">Candidatus Nomurabacteria bacterium GW2011_GWF2_43_8</name>
    <dbReference type="NCBI Taxonomy" id="1618779"/>
    <lineage>
        <taxon>Bacteria</taxon>
        <taxon>Candidatus Nomuraibacteriota</taxon>
    </lineage>
</organism>
<accession>A0A0G1FPV6</accession>
<keyword evidence="1" id="KW-0472">Membrane</keyword>
<reference evidence="2 3" key="1">
    <citation type="journal article" date="2015" name="Nature">
        <title>rRNA introns, odd ribosomes, and small enigmatic genomes across a large radiation of phyla.</title>
        <authorList>
            <person name="Brown C.T."/>
            <person name="Hug L.A."/>
            <person name="Thomas B.C."/>
            <person name="Sharon I."/>
            <person name="Castelle C.J."/>
            <person name="Singh A."/>
            <person name="Wilkins M.J."/>
            <person name="Williams K.H."/>
            <person name="Banfield J.F."/>
        </authorList>
    </citation>
    <scope>NUCLEOTIDE SEQUENCE [LARGE SCALE GENOMIC DNA]</scope>
</reference>
<evidence type="ECO:0000256" key="1">
    <source>
        <dbReference type="SAM" id="Phobius"/>
    </source>
</evidence>
<keyword evidence="1" id="KW-1133">Transmembrane helix</keyword>
<evidence type="ECO:0000313" key="3">
    <source>
        <dbReference type="Proteomes" id="UP000033831"/>
    </source>
</evidence>
<sequence length="268" mass="29238">MKNKIKEILYSSLVIIVIILLGFAPTGQKAQFSLDWKNLGIKMVEAGVIDQEKFENLYAGRGGLSEADKKLLYGNDNGDIAITAENSGMMLNMLWALGLSNKNPILENGPMMDSRYGGAGNFASTGGWTLAKGSAMDHYSMHSFVTLTPSQQMLVEKVSKGIFRPCCNNSTYFPDCNHGMAMLGLLELMASRDASEADMYKMALQANTFWFPSQYSAIKSLFASRGIDWNTVDPKEILSAEYSSASGYQKVLSQVQPQQQKGGSSCGA</sequence>
<dbReference type="Proteomes" id="UP000033831">
    <property type="component" value="Unassembled WGS sequence"/>
</dbReference>